<reference evidence="2 3" key="1">
    <citation type="journal article" date="2017" name="BMC Genomics">
        <title>Comparative genomic and phylogenomic analyses of the Bifidobacteriaceae family.</title>
        <authorList>
            <person name="Lugli G.A."/>
            <person name="Milani C."/>
            <person name="Turroni F."/>
            <person name="Duranti S."/>
            <person name="Mancabelli L."/>
            <person name="Mangifesta M."/>
            <person name="Ferrario C."/>
            <person name="Modesto M."/>
            <person name="Mattarelli P."/>
            <person name="Jiri K."/>
            <person name="van Sinderen D."/>
            <person name="Ventura M."/>
        </authorList>
    </citation>
    <scope>NUCLEOTIDE SEQUENCE [LARGE SCALE GENOMIC DNA]</scope>
    <source>
        <strain evidence="2 3">DSM 28807</strain>
    </source>
</reference>
<keyword evidence="1" id="KW-0812">Transmembrane</keyword>
<dbReference type="AlphaFoldDB" id="A0A261FJX3"/>
<evidence type="ECO:0000256" key="1">
    <source>
        <dbReference type="SAM" id="Phobius"/>
    </source>
</evidence>
<evidence type="ECO:0000313" key="2">
    <source>
        <dbReference type="EMBL" id="OZG59449.1"/>
    </source>
</evidence>
<organism evidence="2 3">
    <name type="scientific">Bifidobacterium lemurum</name>
    <dbReference type="NCBI Taxonomy" id="1603886"/>
    <lineage>
        <taxon>Bacteria</taxon>
        <taxon>Bacillati</taxon>
        <taxon>Actinomycetota</taxon>
        <taxon>Actinomycetes</taxon>
        <taxon>Bifidobacteriales</taxon>
        <taxon>Bifidobacteriaceae</taxon>
        <taxon>Bifidobacterium</taxon>
    </lineage>
</organism>
<evidence type="ECO:0000313" key="3">
    <source>
        <dbReference type="Proteomes" id="UP000216352"/>
    </source>
</evidence>
<keyword evidence="1" id="KW-0472">Membrane</keyword>
<name>A0A261FJX3_9BIFI</name>
<dbReference type="Proteomes" id="UP000216352">
    <property type="component" value="Unassembled WGS sequence"/>
</dbReference>
<proteinExistence type="predicted"/>
<feature type="transmembrane region" description="Helical" evidence="1">
    <location>
        <begin position="21"/>
        <end position="43"/>
    </location>
</feature>
<accession>A0A261FJX3</accession>
<comment type="caution">
    <text evidence="2">The sequence shown here is derived from an EMBL/GenBank/DDBJ whole genome shotgun (WGS) entry which is preliminary data.</text>
</comment>
<gene>
    <name evidence="2" type="ORF">BLEM_2281</name>
</gene>
<dbReference type="EMBL" id="MWWX01000022">
    <property type="protein sequence ID" value="OZG59449.1"/>
    <property type="molecule type" value="Genomic_DNA"/>
</dbReference>
<keyword evidence="1" id="KW-1133">Transmembrane helix</keyword>
<sequence length="49" mass="5907">MWRIDMTVMHVEKERHFTVKVLRAALLVVVSMRVAMHCIFQVFSYERVI</sequence>
<keyword evidence="3" id="KW-1185">Reference proteome</keyword>
<protein>
    <submittedName>
        <fullName evidence="2">Uncharacterized protein</fullName>
    </submittedName>
</protein>